<dbReference type="RefSeq" id="WP_272104151.1">
    <property type="nucleotide sequence ID" value="NZ_JAQNDK010000007.1"/>
</dbReference>
<dbReference type="InterPro" id="IPR011042">
    <property type="entry name" value="6-blade_b-propeller_TolB-like"/>
</dbReference>
<feature type="compositionally biased region" description="Gly residues" evidence="1">
    <location>
        <begin position="1"/>
        <end position="10"/>
    </location>
</feature>
<dbReference type="PANTHER" id="PTHR42754">
    <property type="entry name" value="ENDOGLUCANASE"/>
    <property type="match status" value="1"/>
</dbReference>
<dbReference type="EMBL" id="JAQNDK010000007">
    <property type="protein sequence ID" value="MDC0685707.1"/>
    <property type="molecule type" value="Genomic_DNA"/>
</dbReference>
<comment type="caution">
    <text evidence="2">The sequence shown here is derived from an EMBL/GenBank/DDBJ whole genome shotgun (WGS) entry which is preliminary data.</text>
</comment>
<name>A0ABT5CH45_9BACT</name>
<proteinExistence type="predicted"/>
<keyword evidence="3" id="KW-1185">Reference proteome</keyword>
<dbReference type="InterPro" id="IPR010620">
    <property type="entry name" value="SBBP_repeat"/>
</dbReference>
<evidence type="ECO:0000256" key="1">
    <source>
        <dbReference type="SAM" id="MobiDB-lite"/>
    </source>
</evidence>
<organism evidence="2 3">
    <name type="scientific">Sorangium atrum</name>
    <dbReference type="NCBI Taxonomy" id="2995308"/>
    <lineage>
        <taxon>Bacteria</taxon>
        <taxon>Pseudomonadati</taxon>
        <taxon>Myxococcota</taxon>
        <taxon>Polyangia</taxon>
        <taxon>Polyangiales</taxon>
        <taxon>Polyangiaceae</taxon>
        <taxon>Sorangium</taxon>
    </lineage>
</organism>
<accession>A0ABT5CH45</accession>
<evidence type="ECO:0000313" key="3">
    <source>
        <dbReference type="Proteomes" id="UP001217485"/>
    </source>
</evidence>
<dbReference type="SUPFAM" id="SSF101898">
    <property type="entry name" value="NHL repeat"/>
    <property type="match status" value="1"/>
</dbReference>
<gene>
    <name evidence="2" type="ORF">POL72_48840</name>
</gene>
<feature type="compositionally biased region" description="Gly residues" evidence="1">
    <location>
        <begin position="29"/>
        <end position="47"/>
    </location>
</feature>
<feature type="region of interest" description="Disordered" evidence="1">
    <location>
        <begin position="1"/>
        <end position="52"/>
    </location>
</feature>
<reference evidence="2 3" key="1">
    <citation type="submission" date="2023-01" db="EMBL/GenBank/DDBJ databases">
        <title>Minimal conservation of predation-associated metabolite biosynthetic gene clusters underscores biosynthetic potential of Myxococcota including descriptions for ten novel species: Archangium lansinium sp. nov., Myxococcus landrumus sp. nov., Nannocystis bai.</title>
        <authorList>
            <person name="Ahearne A."/>
            <person name="Stevens C."/>
            <person name="Dowd S."/>
        </authorList>
    </citation>
    <scope>NUCLEOTIDE SEQUENCE [LARGE SCALE GENOMIC DNA]</scope>
    <source>
        <strain evidence="2 3">WIWO2</strain>
    </source>
</reference>
<dbReference type="PANTHER" id="PTHR42754:SF1">
    <property type="entry name" value="LIPOPROTEIN"/>
    <property type="match status" value="1"/>
</dbReference>
<protein>
    <submittedName>
        <fullName evidence="2">SBBP repeat-containing protein</fullName>
    </submittedName>
</protein>
<dbReference type="Proteomes" id="UP001217485">
    <property type="component" value="Unassembled WGS sequence"/>
</dbReference>
<sequence length="465" mass="46702">MSSGGGGGEGGRGESGHGGSGEGGHGEGGHGGSGEGGHGGGEGGHGEATGAPRWSARFGAAGKDVGYGVAADASGNLYVAGWFTGAVDFGAGPLVSAGGEDIFLIKLDPLGNVIWSNRFGTDTDERGGAVAVDAAGDVLLTGSYVARDPSFSDTPPATVDLGGGQLPHAPALSFSGNTEPLFVAKFDEDGDHLWSRGYPPVGFAWEPETYDVAVDAAGNVAVLYGSLYDGGQPTPEGNSAVKVLDASGNQLWEAQNDLGDGIEGSVEFDSAGNIVVVAWQHEGYGSGCPCSQAIVVKKHDRAGALLWSKIFEGEDITVLGGASASSVAIDASDNILFSGYVAEAIDLGGGPLAPGSTFVAKLTPSGEHLWSREAPHGDRLALDRGGNIVEISEGAAGRGFRLTKLDPDAAELWSQDFAGALASHLAIDREGRIAVTGQLTGTADLGAGPLVSAGAKDIFIAAFAP</sequence>
<dbReference type="Gene3D" id="2.120.10.30">
    <property type="entry name" value="TolB, C-terminal domain"/>
    <property type="match status" value="1"/>
</dbReference>
<evidence type="ECO:0000313" key="2">
    <source>
        <dbReference type="EMBL" id="MDC0685707.1"/>
    </source>
</evidence>
<dbReference type="Pfam" id="PF06739">
    <property type="entry name" value="SBBP"/>
    <property type="match status" value="1"/>
</dbReference>